<dbReference type="EMBL" id="GBXM01096962">
    <property type="protein sequence ID" value="JAH11615.1"/>
    <property type="molecule type" value="Transcribed_RNA"/>
</dbReference>
<organism evidence="1">
    <name type="scientific">Anguilla anguilla</name>
    <name type="common">European freshwater eel</name>
    <name type="synonym">Muraena anguilla</name>
    <dbReference type="NCBI Taxonomy" id="7936"/>
    <lineage>
        <taxon>Eukaryota</taxon>
        <taxon>Metazoa</taxon>
        <taxon>Chordata</taxon>
        <taxon>Craniata</taxon>
        <taxon>Vertebrata</taxon>
        <taxon>Euteleostomi</taxon>
        <taxon>Actinopterygii</taxon>
        <taxon>Neopterygii</taxon>
        <taxon>Teleostei</taxon>
        <taxon>Anguilliformes</taxon>
        <taxon>Anguillidae</taxon>
        <taxon>Anguilla</taxon>
    </lineage>
</organism>
<dbReference type="AlphaFoldDB" id="A0A0E9Q5J1"/>
<name>A0A0E9Q5J1_ANGAN</name>
<reference evidence="1" key="2">
    <citation type="journal article" date="2015" name="Fish Shellfish Immunol.">
        <title>Early steps in the European eel (Anguilla anguilla)-Vibrio vulnificus interaction in the gills: Role of the RtxA13 toxin.</title>
        <authorList>
            <person name="Callol A."/>
            <person name="Pajuelo D."/>
            <person name="Ebbesson L."/>
            <person name="Teles M."/>
            <person name="MacKenzie S."/>
            <person name="Amaro C."/>
        </authorList>
    </citation>
    <scope>NUCLEOTIDE SEQUENCE</scope>
</reference>
<protein>
    <submittedName>
        <fullName evidence="1">Uncharacterized protein</fullName>
    </submittedName>
</protein>
<reference evidence="1" key="1">
    <citation type="submission" date="2014-11" db="EMBL/GenBank/DDBJ databases">
        <authorList>
            <person name="Amaro Gonzalez C."/>
        </authorList>
    </citation>
    <scope>NUCLEOTIDE SEQUENCE</scope>
</reference>
<sequence length="28" mass="3406">MASKFEWKYCYIQKKNTIVLIHYSNAIL</sequence>
<accession>A0A0E9Q5J1</accession>
<proteinExistence type="predicted"/>
<evidence type="ECO:0000313" key="1">
    <source>
        <dbReference type="EMBL" id="JAH11615.1"/>
    </source>
</evidence>